<accession>A0ABW7C0A3</accession>
<dbReference type="SUPFAM" id="SSF160631">
    <property type="entry name" value="SMI1/KNR4-like"/>
    <property type="match status" value="1"/>
</dbReference>
<protein>
    <submittedName>
        <fullName evidence="2">SMI1/KNR4 family protein</fullName>
    </submittedName>
</protein>
<organism evidence="2 3">
    <name type="scientific">Streptomyces omiyaensis</name>
    <dbReference type="NCBI Taxonomy" id="68247"/>
    <lineage>
        <taxon>Bacteria</taxon>
        <taxon>Bacillati</taxon>
        <taxon>Actinomycetota</taxon>
        <taxon>Actinomycetes</taxon>
        <taxon>Kitasatosporales</taxon>
        <taxon>Streptomycetaceae</taxon>
        <taxon>Streptomyces</taxon>
    </lineage>
</organism>
<evidence type="ECO:0000313" key="2">
    <source>
        <dbReference type="EMBL" id="MFG3193196.1"/>
    </source>
</evidence>
<sequence>MITFTVEESWDRIESWLGRHAPVTHGLLRPPAVPADITAAELRLGVTFPPDLRKSLLRHDGVELQEGTLRLDYYGPPSGVGEIVRSTEFLREVGKDVAEEEDELDEEERDAYAYWPHERLLITLGIGWQSSDGLFLVTRPGPHHGRIGRYFDETGSSFTPWSGLRHVLSDFATALENGLPFDGRTPLAHEGRLIWDGGGTVVADPTSALDLAAGTPEPQLPAAEPAPPVPRPDGAHAVIAFGSGGFFQPGPEPPVQPDVVFVAGIDPGELLERLGSVPATARPRSREQARLSAGALWAAHRPMVRAGSCGDGWSYATQEGGDAQFGRPEVLGRLSRGTRVVRLAKQGCEVRVTVVEDGAERPEAGHRVESPREDYVTGPDGQPVLGRGGQQWQRIGVDPWPGSTAAYTRLLAGLTVEHGISWDPADDTAAPLASALLLPVLDEVPEARHPVTVVRDVDLGALVERTPPERLHSAMAAQLARLASESDIDGYPEIARALEQVGRGEPVDLTADGALDLRMRTIQAEARAVRGLLDEARHQPDLAPVTAADLAAWHGRNAAAGALRRFLLLPLPAAAETVLSLRMSLHWRDELAADLADWDLSGRSCAEPDRDG</sequence>
<name>A0ABW7C0A3_9ACTN</name>
<reference evidence="2 3" key="1">
    <citation type="submission" date="2024-10" db="EMBL/GenBank/DDBJ databases">
        <title>The Natural Products Discovery Center: Release of the First 8490 Sequenced Strains for Exploring Actinobacteria Biosynthetic Diversity.</title>
        <authorList>
            <person name="Kalkreuter E."/>
            <person name="Kautsar S.A."/>
            <person name="Yang D."/>
            <person name="Bader C.D."/>
            <person name="Teijaro C.N."/>
            <person name="Fluegel L."/>
            <person name="Davis C.M."/>
            <person name="Simpson J.R."/>
            <person name="Lauterbach L."/>
            <person name="Steele A.D."/>
            <person name="Gui C."/>
            <person name="Meng S."/>
            <person name="Li G."/>
            <person name="Viehrig K."/>
            <person name="Ye F."/>
            <person name="Su P."/>
            <person name="Kiefer A.F."/>
            <person name="Nichols A."/>
            <person name="Cepeda A.J."/>
            <person name="Yan W."/>
            <person name="Fan B."/>
            <person name="Jiang Y."/>
            <person name="Adhikari A."/>
            <person name="Zheng C.-J."/>
            <person name="Schuster L."/>
            <person name="Cowan T.M."/>
            <person name="Smanski M.J."/>
            <person name="Chevrette M.G."/>
            <person name="De Carvalho L.P.S."/>
            <person name="Shen B."/>
        </authorList>
    </citation>
    <scope>NUCLEOTIDE SEQUENCE [LARGE SCALE GENOMIC DNA]</scope>
    <source>
        <strain evidence="2 3">NPDC048229</strain>
    </source>
</reference>
<dbReference type="InterPro" id="IPR037883">
    <property type="entry name" value="Knr4/Smi1-like_sf"/>
</dbReference>
<dbReference type="EMBL" id="JBICZW010000027">
    <property type="protein sequence ID" value="MFG3193196.1"/>
    <property type="molecule type" value="Genomic_DNA"/>
</dbReference>
<comment type="caution">
    <text evidence="2">The sequence shown here is derived from an EMBL/GenBank/DDBJ whole genome shotgun (WGS) entry which is preliminary data.</text>
</comment>
<dbReference type="Proteomes" id="UP001604282">
    <property type="component" value="Unassembled WGS sequence"/>
</dbReference>
<feature type="domain" description="Knr4/Smi1-like" evidence="1">
    <location>
        <begin position="31"/>
        <end position="177"/>
    </location>
</feature>
<dbReference type="SMART" id="SM00860">
    <property type="entry name" value="SMI1_KNR4"/>
    <property type="match status" value="1"/>
</dbReference>
<keyword evidence="3" id="KW-1185">Reference proteome</keyword>
<evidence type="ECO:0000259" key="1">
    <source>
        <dbReference type="SMART" id="SM00860"/>
    </source>
</evidence>
<dbReference type="RefSeq" id="WP_392884631.1">
    <property type="nucleotide sequence ID" value="NZ_JBICZW010000027.1"/>
</dbReference>
<dbReference type="InterPro" id="IPR018958">
    <property type="entry name" value="Knr4/Smi1-like_dom"/>
</dbReference>
<gene>
    <name evidence="2" type="ORF">ACGFYS_30175</name>
</gene>
<dbReference type="Pfam" id="PF09346">
    <property type="entry name" value="SMI1_KNR4"/>
    <property type="match status" value="1"/>
</dbReference>
<evidence type="ECO:0000313" key="3">
    <source>
        <dbReference type="Proteomes" id="UP001604282"/>
    </source>
</evidence>
<proteinExistence type="predicted"/>